<dbReference type="SUPFAM" id="SSF57756">
    <property type="entry name" value="Retrovirus zinc finger-like domains"/>
    <property type="match status" value="1"/>
</dbReference>
<keyword evidence="7" id="KW-1185">Reference proteome</keyword>
<feature type="compositionally biased region" description="Polar residues" evidence="4">
    <location>
        <begin position="1497"/>
        <end position="1512"/>
    </location>
</feature>
<feature type="region of interest" description="Disordered" evidence="4">
    <location>
        <begin position="518"/>
        <end position="553"/>
    </location>
</feature>
<feature type="compositionally biased region" description="Basic and acidic residues" evidence="4">
    <location>
        <begin position="23"/>
        <end position="38"/>
    </location>
</feature>
<keyword evidence="2" id="KW-0479">Metal-binding</keyword>
<evidence type="ECO:0000256" key="2">
    <source>
        <dbReference type="PROSITE-ProRule" id="PRU00047"/>
    </source>
</evidence>
<dbReference type="EMBL" id="JH687405">
    <property type="protein sequence ID" value="EIM79348.1"/>
    <property type="molecule type" value="Genomic_DNA"/>
</dbReference>
<dbReference type="PROSITE" id="PS50158">
    <property type="entry name" value="ZF_CCHC"/>
    <property type="match status" value="1"/>
</dbReference>
<feature type="region of interest" description="Disordered" evidence="4">
    <location>
        <begin position="1492"/>
        <end position="1512"/>
    </location>
</feature>
<evidence type="ECO:0000256" key="4">
    <source>
        <dbReference type="SAM" id="MobiDB-lite"/>
    </source>
</evidence>
<feature type="compositionally biased region" description="Basic and acidic residues" evidence="4">
    <location>
        <begin position="973"/>
        <end position="983"/>
    </location>
</feature>
<feature type="region of interest" description="Disordered" evidence="4">
    <location>
        <begin position="1124"/>
        <end position="1189"/>
    </location>
</feature>
<feature type="region of interest" description="Disordered" evidence="4">
    <location>
        <begin position="580"/>
        <end position="632"/>
    </location>
</feature>
<keyword evidence="2" id="KW-0863">Zinc-finger</keyword>
<proteinExistence type="predicted"/>
<gene>
    <name evidence="6" type="ORF">STEHIDRAFT_116554</name>
</gene>
<dbReference type="RefSeq" id="XP_007311491.1">
    <property type="nucleotide sequence ID" value="XM_007311429.1"/>
</dbReference>
<name>R7RX09_STEHR</name>
<feature type="compositionally biased region" description="Basic and acidic residues" evidence="4">
    <location>
        <begin position="1008"/>
        <end position="1053"/>
    </location>
</feature>
<dbReference type="GO" id="GO:0008270">
    <property type="term" value="F:zinc ion binding"/>
    <property type="evidence" value="ECO:0007669"/>
    <property type="project" value="UniProtKB-KW"/>
</dbReference>
<feature type="compositionally biased region" description="Basic and acidic residues" evidence="4">
    <location>
        <begin position="271"/>
        <end position="286"/>
    </location>
</feature>
<dbReference type="InterPro" id="IPR036875">
    <property type="entry name" value="Znf_CCHC_sf"/>
</dbReference>
<dbReference type="SMART" id="SM00343">
    <property type="entry name" value="ZnF_C2HC"/>
    <property type="match status" value="1"/>
</dbReference>
<feature type="compositionally biased region" description="Polar residues" evidence="4">
    <location>
        <begin position="295"/>
        <end position="309"/>
    </location>
</feature>
<evidence type="ECO:0000313" key="7">
    <source>
        <dbReference type="Proteomes" id="UP000053927"/>
    </source>
</evidence>
<dbReference type="InterPro" id="IPR001878">
    <property type="entry name" value="Znf_CCHC"/>
</dbReference>
<feature type="region of interest" description="Disordered" evidence="4">
    <location>
        <begin position="1"/>
        <end position="79"/>
    </location>
</feature>
<dbReference type="OMA" id="TRFETVW"/>
<accession>R7RX09</accession>
<dbReference type="OrthoDB" id="3060267at2759"/>
<feature type="compositionally biased region" description="Low complexity" evidence="4">
    <location>
        <begin position="260"/>
        <end position="269"/>
    </location>
</feature>
<evidence type="ECO:0000256" key="1">
    <source>
        <dbReference type="ARBA" id="ARBA00022664"/>
    </source>
</evidence>
<dbReference type="KEGG" id="shs:STEHIDRAFT_116554"/>
<keyword evidence="1" id="KW-0507">mRNA processing</keyword>
<evidence type="ECO:0000313" key="6">
    <source>
        <dbReference type="EMBL" id="EIM79348.1"/>
    </source>
</evidence>
<sequence length="1512" mass="166151">MAPSQKNSRKKKLPAGAAPADNASHDRGPDVEPERETEGNGNDVAGESSSNARQHSSHNPTDPQPSGLLDTAPRQDLETDPDSMAVEQSLMLPADITDSNESVQAPGPSKVGHIINLSLEDEQRLKPNVVALVDEILNEFDTRFETVWAEIQAVDDNIDHVRKQQKGLKNVFLELNEDRKSLRHKVRDGLKLVVPSPEMVPLGSERASTPSEIAAPAISKDKGKARVQFQDMGPQSPVTVNRVLTGGLALGHGGADAPKKLPAGAAPADNASHDRGPDVEPERETEGNGNDVAGESSSNARQHSSHNPTDPQPSGLLDTAPRQDLETDPDSMAVEQSLMLPADITDSNESVQAPGPSKVGHIINLSLEDEQRLKPNVVALVDEILNEFDTRFETVWAEIQAVDDNIDHVRKQQKGLKNVFLELNEDRKSLRHKVRDGLKLVVPSPEMVPLGSERASTPSEIAAPAISKDKGKARVQFQDMGPQSPVTVNRVLTGGLALGHGGADAPVREREVLPWGQRDGSACANRSEIDEAMKLRDPRPLNTSEGVGRDGIYIPPQVRARAAVESDTRLETNAQPQARAFTAAAPDDGGPPSDDSSDEGGADPNPNPPEGANRGPVPRYVPDPERDPDETSDVYNVRRARHRVVHGPPPPVSEQEVFDESAYENSRMTPPHMQYEFETPSAGMPAYTNVRFRDGEPIGYDRAPPSVGPSISARVPNVPQAARSDFVPSSASAIHRMQSPLLPSGQFADGTSMVPNTPQVGMIGQSNHDRERLIERFKRKLGRELKTTVNSSVAKNYKFDITQYSGEDDFDVLEQFCIQLFRMMRILHLCGMNSEIDEDRIEIIGNNLKGRALDWFNREVDGAAQMGVTMRTVDVIRGLYDRFVHRSSATTAVEKYQACAYNPEEGIAAYYDEMIFLAGKMIQMPDAYSLRKKFWNGIPGRVTSQMMVPYGLSPEENDMKTLVASALHVERSLKENKRKEEAKLAQAANKRTTTGASTPRPANSTPRVAERERSPRLRDREQRDHSRSPSRDRDRSRDRTGRRDRSFNRDARRTPSQPFRSGGSTSTAKPSAIPAAKLGANQCRLCGKEGHWSNECPTRTKYTNTARINAARIETEYIAAMHDARSEAGDSRVGNDGPQYDSDAGLTPAYEADYDSDQRGAIQYDSSPEDVPSSRPEDSVDQGGSINPKLRSMYIEDLEEGDEGSSDNPQLRAMSVQPLTEDEEIAEHVTIDAVPSLSECEDLATAFENPIVGSHHPNTWEEIYRLGWDEAVSASIHDLNIMRDALDPSKGMDVILAEGVQRAIVVIAGLYDTVPAPVGSTEREVAEPSSQADGVVKQRLKNRCNREKKSRYRNRLRERLREAEALLYESESEVGRANSGAEQGDDHPAQVSCDYVVDSSLDHLDSGSSDEEDTTDYVPRSQQLRVVSVDDEGSLVRLAAMAPERELSNKEEAIASWVYDANINRNPKDSEQPQRSAEECRVMAVMMTNIAPKHKNPTSLRAQKTVRFETSG</sequence>
<feature type="compositionally biased region" description="Polar residues" evidence="4">
    <location>
        <begin position="47"/>
        <end position="61"/>
    </location>
</feature>
<feature type="compositionally biased region" description="Polar residues" evidence="4">
    <location>
        <begin position="1054"/>
        <end position="1069"/>
    </location>
</feature>
<feature type="compositionally biased region" description="Basic and acidic residues" evidence="4">
    <location>
        <begin position="527"/>
        <end position="539"/>
    </location>
</feature>
<feature type="domain" description="CCHC-type" evidence="5">
    <location>
        <begin position="1083"/>
        <end position="1097"/>
    </location>
</feature>
<dbReference type="Pfam" id="PF00098">
    <property type="entry name" value="zf-CCHC"/>
    <property type="match status" value="1"/>
</dbReference>
<dbReference type="GeneID" id="18795939"/>
<dbReference type="Gene3D" id="4.10.60.10">
    <property type="entry name" value="Zinc finger, CCHC-type"/>
    <property type="match status" value="1"/>
</dbReference>
<feature type="region of interest" description="Disordered" evidence="4">
    <location>
        <begin position="254"/>
        <end position="327"/>
    </location>
</feature>
<keyword evidence="2" id="KW-0862">Zinc</keyword>
<feature type="region of interest" description="Disordered" evidence="4">
    <location>
        <begin position="1400"/>
        <end position="1421"/>
    </location>
</feature>
<evidence type="ECO:0000259" key="5">
    <source>
        <dbReference type="PROSITE" id="PS50158"/>
    </source>
</evidence>
<dbReference type="GO" id="GO:0003676">
    <property type="term" value="F:nucleic acid binding"/>
    <property type="evidence" value="ECO:0007669"/>
    <property type="project" value="InterPro"/>
</dbReference>
<feature type="region of interest" description="Disordered" evidence="4">
    <location>
        <begin position="973"/>
        <end position="1073"/>
    </location>
</feature>
<dbReference type="Proteomes" id="UP000053927">
    <property type="component" value="Unassembled WGS sequence"/>
</dbReference>
<feature type="compositionally biased region" description="Polar residues" evidence="4">
    <location>
        <begin position="989"/>
        <end position="1006"/>
    </location>
</feature>
<feature type="coiled-coil region" evidence="3">
    <location>
        <begin position="1346"/>
        <end position="1373"/>
    </location>
</feature>
<protein>
    <recommendedName>
        <fullName evidence="5">CCHC-type domain-containing protein</fullName>
    </recommendedName>
</protein>
<evidence type="ECO:0000256" key="3">
    <source>
        <dbReference type="SAM" id="Coils"/>
    </source>
</evidence>
<feature type="compositionally biased region" description="Low complexity" evidence="4">
    <location>
        <begin position="580"/>
        <end position="594"/>
    </location>
</feature>
<dbReference type="GO" id="GO:0006397">
    <property type="term" value="P:mRNA processing"/>
    <property type="evidence" value="ECO:0007669"/>
    <property type="project" value="UniProtKB-KW"/>
</dbReference>
<reference evidence="7" key="1">
    <citation type="journal article" date="2012" name="Science">
        <title>The Paleozoic origin of enzymatic lignin decomposition reconstructed from 31 fungal genomes.</title>
        <authorList>
            <person name="Floudas D."/>
            <person name="Binder M."/>
            <person name="Riley R."/>
            <person name="Barry K."/>
            <person name="Blanchette R.A."/>
            <person name="Henrissat B."/>
            <person name="Martinez A.T."/>
            <person name="Otillar R."/>
            <person name="Spatafora J.W."/>
            <person name="Yadav J.S."/>
            <person name="Aerts A."/>
            <person name="Benoit I."/>
            <person name="Boyd A."/>
            <person name="Carlson A."/>
            <person name="Copeland A."/>
            <person name="Coutinho P.M."/>
            <person name="de Vries R.P."/>
            <person name="Ferreira P."/>
            <person name="Findley K."/>
            <person name="Foster B."/>
            <person name="Gaskell J."/>
            <person name="Glotzer D."/>
            <person name="Gorecki P."/>
            <person name="Heitman J."/>
            <person name="Hesse C."/>
            <person name="Hori C."/>
            <person name="Igarashi K."/>
            <person name="Jurgens J.A."/>
            <person name="Kallen N."/>
            <person name="Kersten P."/>
            <person name="Kohler A."/>
            <person name="Kuees U."/>
            <person name="Kumar T.K.A."/>
            <person name="Kuo A."/>
            <person name="LaButti K."/>
            <person name="Larrondo L.F."/>
            <person name="Lindquist E."/>
            <person name="Ling A."/>
            <person name="Lombard V."/>
            <person name="Lucas S."/>
            <person name="Lundell T."/>
            <person name="Martin R."/>
            <person name="McLaughlin D.J."/>
            <person name="Morgenstern I."/>
            <person name="Morin E."/>
            <person name="Murat C."/>
            <person name="Nagy L.G."/>
            <person name="Nolan M."/>
            <person name="Ohm R.A."/>
            <person name="Patyshakuliyeva A."/>
            <person name="Rokas A."/>
            <person name="Ruiz-Duenas F.J."/>
            <person name="Sabat G."/>
            <person name="Salamov A."/>
            <person name="Samejima M."/>
            <person name="Schmutz J."/>
            <person name="Slot J.C."/>
            <person name="St John F."/>
            <person name="Stenlid J."/>
            <person name="Sun H."/>
            <person name="Sun S."/>
            <person name="Syed K."/>
            <person name="Tsang A."/>
            <person name="Wiebenga A."/>
            <person name="Young D."/>
            <person name="Pisabarro A."/>
            <person name="Eastwood D.C."/>
            <person name="Martin F."/>
            <person name="Cullen D."/>
            <person name="Grigoriev I.V."/>
            <person name="Hibbett D.S."/>
        </authorList>
    </citation>
    <scope>NUCLEOTIDE SEQUENCE [LARGE SCALE GENOMIC DNA]</scope>
    <source>
        <strain evidence="7">FP-91666</strain>
    </source>
</reference>
<organism evidence="6 7">
    <name type="scientific">Stereum hirsutum (strain FP-91666)</name>
    <name type="common">White-rot fungus</name>
    <dbReference type="NCBI Taxonomy" id="721885"/>
    <lineage>
        <taxon>Eukaryota</taxon>
        <taxon>Fungi</taxon>
        <taxon>Dikarya</taxon>
        <taxon>Basidiomycota</taxon>
        <taxon>Agaricomycotina</taxon>
        <taxon>Agaricomycetes</taxon>
        <taxon>Russulales</taxon>
        <taxon>Stereaceae</taxon>
        <taxon>Stereum</taxon>
    </lineage>
</organism>
<keyword evidence="3" id="KW-0175">Coiled coil</keyword>
<dbReference type="eggNOG" id="ENOG502SVHK">
    <property type="taxonomic scope" value="Eukaryota"/>
</dbReference>